<name>A0ABQ1RUX5_9ALTE</name>
<protein>
    <submittedName>
        <fullName evidence="1">Uncharacterized protein</fullName>
    </submittedName>
</protein>
<reference evidence="2" key="1">
    <citation type="journal article" date="2019" name="Int. J. Syst. Evol. Microbiol.">
        <title>The Global Catalogue of Microorganisms (GCM) 10K type strain sequencing project: providing services to taxonomists for standard genome sequencing and annotation.</title>
        <authorList>
            <consortium name="The Broad Institute Genomics Platform"/>
            <consortium name="The Broad Institute Genome Sequencing Center for Infectious Disease"/>
            <person name="Wu L."/>
            <person name="Ma J."/>
        </authorList>
    </citation>
    <scope>NUCLEOTIDE SEQUENCE [LARGE SCALE GENOMIC DNA]</scope>
    <source>
        <strain evidence="2">CGMCC 1.12923</strain>
    </source>
</reference>
<organism evidence="1 2">
    <name type="scientific">Lacimicrobium alkaliphilum</name>
    <dbReference type="NCBI Taxonomy" id="1526571"/>
    <lineage>
        <taxon>Bacteria</taxon>
        <taxon>Pseudomonadati</taxon>
        <taxon>Pseudomonadota</taxon>
        <taxon>Gammaproteobacteria</taxon>
        <taxon>Alteromonadales</taxon>
        <taxon>Alteromonadaceae</taxon>
        <taxon>Lacimicrobium</taxon>
    </lineage>
</organism>
<accession>A0ABQ1RUX5</accession>
<evidence type="ECO:0000313" key="1">
    <source>
        <dbReference type="EMBL" id="GGD79618.1"/>
    </source>
</evidence>
<keyword evidence="2" id="KW-1185">Reference proteome</keyword>
<proteinExistence type="predicted"/>
<dbReference type="EMBL" id="BMGJ01000041">
    <property type="protein sequence ID" value="GGD79618.1"/>
    <property type="molecule type" value="Genomic_DNA"/>
</dbReference>
<sequence length="57" mass="6673">MPELEFPELKGLVSDEDSALFKGKREAINEFQYKELEELRTDYQHAVNDLSLERETA</sequence>
<dbReference type="Proteomes" id="UP000614272">
    <property type="component" value="Unassembled WGS sequence"/>
</dbReference>
<evidence type="ECO:0000313" key="2">
    <source>
        <dbReference type="Proteomes" id="UP000614272"/>
    </source>
</evidence>
<comment type="caution">
    <text evidence="1">The sequence shown here is derived from an EMBL/GenBank/DDBJ whole genome shotgun (WGS) entry which is preliminary data.</text>
</comment>
<gene>
    <name evidence="1" type="ORF">GCM10011357_38200</name>
</gene>